<feature type="transmembrane region" description="Helical" evidence="13">
    <location>
        <begin position="330"/>
        <end position="349"/>
    </location>
</feature>
<evidence type="ECO:0000313" key="15">
    <source>
        <dbReference type="RefSeq" id="XP_037885388.1"/>
    </source>
</evidence>
<evidence type="ECO:0000256" key="13">
    <source>
        <dbReference type="SAM" id="Phobius"/>
    </source>
</evidence>
<evidence type="ECO:0000256" key="2">
    <source>
        <dbReference type="ARBA" id="ARBA00006434"/>
    </source>
</evidence>
<dbReference type="PANTHER" id="PTHR42985">
    <property type="entry name" value="SODIUM-COUPLED MONOCARBOXYLATE TRANSPORTER"/>
    <property type="match status" value="1"/>
</dbReference>
<feature type="transmembrane region" description="Helical" evidence="13">
    <location>
        <begin position="283"/>
        <end position="304"/>
    </location>
</feature>
<comment type="similarity">
    <text evidence="2 11">Belongs to the sodium:solute symporter (SSF) (TC 2.A.21) family.</text>
</comment>
<feature type="transmembrane region" description="Helical" evidence="13">
    <location>
        <begin position="384"/>
        <end position="410"/>
    </location>
</feature>
<comment type="subcellular location">
    <subcellularLocation>
        <location evidence="1">Cell membrane</location>
        <topology evidence="1">Multi-pass membrane protein</topology>
    </subcellularLocation>
</comment>
<organism evidence="14 15">
    <name type="scientific">Glossina fuscipes</name>
    <dbReference type="NCBI Taxonomy" id="7396"/>
    <lineage>
        <taxon>Eukaryota</taxon>
        <taxon>Metazoa</taxon>
        <taxon>Ecdysozoa</taxon>
        <taxon>Arthropoda</taxon>
        <taxon>Hexapoda</taxon>
        <taxon>Insecta</taxon>
        <taxon>Pterygota</taxon>
        <taxon>Neoptera</taxon>
        <taxon>Endopterygota</taxon>
        <taxon>Diptera</taxon>
        <taxon>Brachycera</taxon>
        <taxon>Muscomorpha</taxon>
        <taxon>Hippoboscoidea</taxon>
        <taxon>Glossinidae</taxon>
        <taxon>Glossina</taxon>
    </lineage>
</organism>
<name>A0A8U0WJW1_9MUSC</name>
<evidence type="ECO:0000256" key="11">
    <source>
        <dbReference type="RuleBase" id="RU362091"/>
    </source>
</evidence>
<keyword evidence="3" id="KW-0813">Transport</keyword>
<evidence type="ECO:0000256" key="7">
    <source>
        <dbReference type="ARBA" id="ARBA00023053"/>
    </source>
</evidence>
<protein>
    <submittedName>
        <fullName evidence="15">Sodium-coupled monocarboxylate transporter 1</fullName>
    </submittedName>
</protein>
<dbReference type="Pfam" id="PF00474">
    <property type="entry name" value="SSF"/>
    <property type="match status" value="1"/>
</dbReference>
<reference evidence="15" key="1">
    <citation type="submission" date="2025-08" db="UniProtKB">
        <authorList>
            <consortium name="RefSeq"/>
        </authorList>
    </citation>
    <scope>IDENTIFICATION</scope>
    <source>
        <tissue evidence="15">Whole body pupa</tissue>
    </source>
</reference>
<dbReference type="CDD" id="cd11492">
    <property type="entry name" value="SLC5sbd_NIS-SMVT"/>
    <property type="match status" value="1"/>
</dbReference>
<dbReference type="PROSITE" id="PS50283">
    <property type="entry name" value="NA_SOLUT_SYMP_3"/>
    <property type="match status" value="1"/>
</dbReference>
<dbReference type="Proteomes" id="UP000092443">
    <property type="component" value="Unplaced"/>
</dbReference>
<feature type="transmembrane region" description="Helical" evidence="13">
    <location>
        <begin position="416"/>
        <end position="438"/>
    </location>
</feature>
<dbReference type="NCBIfam" id="TIGR00813">
    <property type="entry name" value="sss"/>
    <property type="match status" value="1"/>
</dbReference>
<dbReference type="GeneID" id="119634980"/>
<gene>
    <name evidence="15" type="primary">LOC119634980</name>
</gene>
<keyword evidence="4" id="KW-1003">Cell membrane</keyword>
<evidence type="ECO:0000256" key="8">
    <source>
        <dbReference type="ARBA" id="ARBA00023065"/>
    </source>
</evidence>
<dbReference type="KEGG" id="gfs:119634980"/>
<keyword evidence="14" id="KW-1185">Reference proteome</keyword>
<feature type="region of interest" description="Disordered" evidence="12">
    <location>
        <begin position="715"/>
        <end position="745"/>
    </location>
</feature>
<feature type="transmembrane region" description="Helical" evidence="13">
    <location>
        <begin position="445"/>
        <end position="464"/>
    </location>
</feature>
<evidence type="ECO:0000256" key="9">
    <source>
        <dbReference type="ARBA" id="ARBA00023136"/>
    </source>
</evidence>
<keyword evidence="8" id="KW-0406">Ion transport</keyword>
<evidence type="ECO:0000313" key="14">
    <source>
        <dbReference type="Proteomes" id="UP000092443"/>
    </source>
</evidence>
<feature type="transmembrane region" description="Helical" evidence="13">
    <location>
        <begin position="43"/>
        <end position="66"/>
    </location>
</feature>
<dbReference type="GO" id="GO:0006814">
    <property type="term" value="P:sodium ion transport"/>
    <property type="evidence" value="ECO:0007669"/>
    <property type="project" value="UniProtKB-KW"/>
</dbReference>
<evidence type="ECO:0000256" key="4">
    <source>
        <dbReference type="ARBA" id="ARBA00022475"/>
    </source>
</evidence>
<feature type="transmembrane region" description="Helical" evidence="13">
    <location>
        <begin position="189"/>
        <end position="208"/>
    </location>
</feature>
<feature type="transmembrane region" description="Helical" evidence="13">
    <location>
        <begin position="86"/>
        <end position="108"/>
    </location>
</feature>
<dbReference type="InterPro" id="IPR038377">
    <property type="entry name" value="Na/Glc_symporter_sf"/>
</dbReference>
<keyword evidence="6 13" id="KW-1133">Transmembrane helix</keyword>
<evidence type="ECO:0000256" key="1">
    <source>
        <dbReference type="ARBA" id="ARBA00004651"/>
    </source>
</evidence>
<dbReference type="InterPro" id="IPR051163">
    <property type="entry name" value="Sodium:Solute_Symporter_SSF"/>
</dbReference>
<proteinExistence type="inferred from homology"/>
<dbReference type="AlphaFoldDB" id="A0A8U0WJW1"/>
<feature type="compositionally biased region" description="Low complexity" evidence="12">
    <location>
        <begin position="730"/>
        <end position="745"/>
    </location>
</feature>
<keyword evidence="5 13" id="KW-0812">Transmembrane</keyword>
<dbReference type="GO" id="GO:0005886">
    <property type="term" value="C:plasma membrane"/>
    <property type="evidence" value="ECO:0007669"/>
    <property type="project" value="UniProtKB-SubCell"/>
</dbReference>
<feature type="transmembrane region" description="Helical" evidence="13">
    <location>
        <begin position="159"/>
        <end position="177"/>
    </location>
</feature>
<feature type="transmembrane region" description="Helical" evidence="13">
    <location>
        <begin position="12"/>
        <end position="31"/>
    </location>
</feature>
<dbReference type="RefSeq" id="XP_037885388.1">
    <property type="nucleotide sequence ID" value="XM_038029460.1"/>
</dbReference>
<evidence type="ECO:0000256" key="12">
    <source>
        <dbReference type="SAM" id="MobiDB-lite"/>
    </source>
</evidence>
<evidence type="ECO:0000256" key="10">
    <source>
        <dbReference type="ARBA" id="ARBA00023201"/>
    </source>
</evidence>
<dbReference type="PANTHER" id="PTHR42985:SF2">
    <property type="entry name" value="SODIUM-DEPENDENT MULTIVITAMIN TRANSPORTER"/>
    <property type="match status" value="1"/>
</dbReference>
<dbReference type="Gene3D" id="1.20.1730.10">
    <property type="entry name" value="Sodium/glucose cotransporter"/>
    <property type="match status" value="1"/>
</dbReference>
<dbReference type="InterPro" id="IPR001734">
    <property type="entry name" value="Na/solute_symporter"/>
</dbReference>
<evidence type="ECO:0000256" key="6">
    <source>
        <dbReference type="ARBA" id="ARBA00022989"/>
    </source>
</evidence>
<accession>A0A8U0WJW1</accession>
<feature type="transmembrane region" description="Helical" evidence="13">
    <location>
        <begin position="551"/>
        <end position="573"/>
    </location>
</feature>
<evidence type="ECO:0000256" key="3">
    <source>
        <dbReference type="ARBA" id="ARBA00022448"/>
    </source>
</evidence>
<keyword evidence="10" id="KW-0739">Sodium transport</keyword>
<dbReference type="GO" id="GO:0015293">
    <property type="term" value="F:symporter activity"/>
    <property type="evidence" value="ECO:0007669"/>
    <property type="project" value="TreeGrafter"/>
</dbReference>
<sequence length="764" mass="83637">MAKELHSLSWDYLMFALFIAFTVFTPLWKRLFGKTKQRSKADYVFATGGVSLIAVMISIARGTLGVRTVLGYPSELYYYGTAMWEVIYGMASAYPIVCFVFVPIYFNLGITSVYQYLDLRFKSLVVRRLASANYIVRQICTLGITVYTPSVALSTVIGIPYWASITGMSIICIFFSIKGGLKAAINADVIQTVTVILVSLAVIIKGTIFSGGVKQVYEINRNDGRFSFFTFTGDLTVRVDTTSAWLGQLFMSLSQFGCQQNFMQRYVSLKSTTEVKRAMLSNIPVIFVFFSLSWLCGLVIYASYAKCDPLAEGYIQKPDEILPFYVEDQLAFIPGFLGIFMATLFNGALCMMVSNLNSLATVVWEDFLSFLPQLKGLSDKQQLVVIKTVTAVFGLIVMGVAFSVGLLSGVTESSMLTFSATSGPLLGCFILAMLIPIANWKGTSIGMISSCAIVVWMTAGGLTIDKSARTQLLPTSTEGCSNFTFSQSIHKPLTNEFSIVPKLTSWDDPNSSKFAKIANDTWLLSSSVAALVPTAATAERTPLQYFYSISYMYYSLIGTALTVIIGIIGSYLTQDPKDMYDAKLLHPIVFKLYQHFPGKKPYYVKDVEYTCDSVGSGANTTRGSGNCCTSNGGIENASNGIGIAAKINHAFEPQNEGNIIIAASATDAANNTTVTTIDGDDKKKAKNPMDVSFTPITTKFTNGRSAYAFNRCTSDDERDQHHNGLSNINTTTTPTTTTPTTTTTTTRITMPSGTYRQMTEKETL</sequence>
<evidence type="ECO:0000256" key="5">
    <source>
        <dbReference type="ARBA" id="ARBA00022692"/>
    </source>
</evidence>
<keyword evidence="9 13" id="KW-0472">Membrane</keyword>
<keyword evidence="7" id="KW-0915">Sodium</keyword>